<feature type="compositionally biased region" description="Low complexity" evidence="1">
    <location>
        <begin position="415"/>
        <end position="426"/>
    </location>
</feature>
<evidence type="ECO:0000256" key="1">
    <source>
        <dbReference type="SAM" id="MobiDB-lite"/>
    </source>
</evidence>
<dbReference type="PANTHER" id="PTHR23101">
    <property type="entry name" value="RAB GDP/GTP EXCHANGE FACTOR"/>
    <property type="match status" value="1"/>
</dbReference>
<feature type="region of interest" description="Disordered" evidence="1">
    <location>
        <begin position="632"/>
        <end position="668"/>
    </location>
</feature>
<feature type="compositionally biased region" description="Polar residues" evidence="1">
    <location>
        <begin position="632"/>
        <end position="649"/>
    </location>
</feature>
<feature type="region of interest" description="Disordered" evidence="1">
    <location>
        <begin position="377"/>
        <end position="438"/>
    </location>
</feature>
<evidence type="ECO:0000259" key="2">
    <source>
        <dbReference type="PROSITE" id="PS51205"/>
    </source>
</evidence>
<dbReference type="SUPFAM" id="SSF109993">
    <property type="entry name" value="VPS9 domain"/>
    <property type="match status" value="1"/>
</dbReference>
<dbReference type="InterPro" id="IPR003123">
    <property type="entry name" value="VPS9"/>
</dbReference>
<evidence type="ECO:0000313" key="4">
    <source>
        <dbReference type="Proteomes" id="UP001280581"/>
    </source>
</evidence>
<dbReference type="GO" id="GO:0016192">
    <property type="term" value="P:vesicle-mediated transport"/>
    <property type="evidence" value="ECO:0007669"/>
    <property type="project" value="InterPro"/>
</dbReference>
<keyword evidence="4" id="KW-1185">Reference proteome</keyword>
<dbReference type="GO" id="GO:0005829">
    <property type="term" value="C:cytosol"/>
    <property type="evidence" value="ECO:0007669"/>
    <property type="project" value="TreeGrafter"/>
</dbReference>
<dbReference type="Gene3D" id="1.20.1050.80">
    <property type="entry name" value="VPS9 domain"/>
    <property type="match status" value="1"/>
</dbReference>
<dbReference type="InterPro" id="IPR045046">
    <property type="entry name" value="Vps9-like"/>
</dbReference>
<dbReference type="SMART" id="SM00167">
    <property type="entry name" value="VPS9"/>
    <property type="match status" value="1"/>
</dbReference>
<feature type="region of interest" description="Disordered" evidence="1">
    <location>
        <begin position="514"/>
        <end position="599"/>
    </location>
</feature>
<comment type="caution">
    <text evidence="3">The sequence shown here is derived from an EMBL/GenBank/DDBJ whole genome shotgun (WGS) entry which is preliminary data.</text>
</comment>
<dbReference type="PROSITE" id="PS51205">
    <property type="entry name" value="VPS9"/>
    <property type="match status" value="1"/>
</dbReference>
<dbReference type="GO" id="GO:0031267">
    <property type="term" value="F:small GTPase binding"/>
    <property type="evidence" value="ECO:0007669"/>
    <property type="project" value="TreeGrafter"/>
</dbReference>
<feature type="compositionally biased region" description="Basic and acidic residues" evidence="1">
    <location>
        <begin position="536"/>
        <end position="546"/>
    </location>
</feature>
<name>A0AAN6RDK1_9PLEO</name>
<dbReference type="GO" id="GO:0030139">
    <property type="term" value="C:endocytic vesicle"/>
    <property type="evidence" value="ECO:0007669"/>
    <property type="project" value="TreeGrafter"/>
</dbReference>
<reference evidence="3 4" key="1">
    <citation type="submission" date="2021-02" db="EMBL/GenBank/DDBJ databases">
        <title>Genome assembly of Pseudopithomyces chartarum.</title>
        <authorList>
            <person name="Jauregui R."/>
            <person name="Singh J."/>
            <person name="Voisey C."/>
        </authorList>
    </citation>
    <scope>NUCLEOTIDE SEQUENCE [LARGE SCALE GENOMIC DNA]</scope>
    <source>
        <strain evidence="3 4">AGR01</strain>
    </source>
</reference>
<feature type="compositionally biased region" description="Polar residues" evidence="1">
    <location>
        <begin position="26"/>
        <end position="35"/>
    </location>
</feature>
<feature type="domain" description="VPS9" evidence="2">
    <location>
        <begin position="221"/>
        <end position="378"/>
    </location>
</feature>
<dbReference type="AlphaFoldDB" id="A0AAN6RDK1"/>
<sequence>MAERPARLHTSKSFTRLESTEAKNPLSRSRASTLQGPPMPTITDPLKITTTPEDEEAHADGDVFASKEDDDDDEPPEQALNGPEGFEELPIEIRSLTERFLDSLSAKVHPTPPSADRLSDLFQDFYARASTKINTHIATLSARLTSDTFKKASASARPGSIRSASGESGEQQMLSATEMADRKKARRLLEVKRISLEEAVERAVCEKVYDRIWRHRSTDDEERDHKLRSRTAALSLVGIGLKELLMTAEELTEDERKKTKEREGEIREWLSTARDDILLMNGEKYPLGKLRHLTAAHKSIVEALSKIFPASSSADEVLPTLIYTLITLEPSQLNAFSDLKFIQRFRGSNRIDGETAYCLVNFEAAISFLETVDLSSLRAEESGPNERANSRPSTPRNEVTPMPLGLSQVPDLSQTPATPTSSSPVAQQPPSPGTKAQRRLSNLIQTQTNRIEAASDAVRESILDSADQALGRINNTLDTSFKFLFGRMKDHDPNSPVPEPVELPKTLEDARKLVSSPTRMESEEDNVSVSGTSSTHGEEQLEEQGRPDLQTRMTDLFGGRRQLRDRSVDSTQSGGSGKRVAFDSKPPPAPVKNEIPSQTNTSAVDSIRNMGNSLNPLNRFASMNVLPRFGRTASQSSTPGIGTPSTEPNKQLPAVATANRSPSVDVPQVDDKGAKAIAAIETLKKTTPPMKRFLEAKDAQELKLKEVDELLKEYQRLALALRGTINY</sequence>
<dbReference type="Pfam" id="PF02204">
    <property type="entry name" value="VPS9"/>
    <property type="match status" value="1"/>
</dbReference>
<dbReference type="EMBL" id="WVTA01000011">
    <property type="protein sequence ID" value="KAK3203209.1"/>
    <property type="molecule type" value="Genomic_DNA"/>
</dbReference>
<organism evidence="3 4">
    <name type="scientific">Pseudopithomyces chartarum</name>
    <dbReference type="NCBI Taxonomy" id="1892770"/>
    <lineage>
        <taxon>Eukaryota</taxon>
        <taxon>Fungi</taxon>
        <taxon>Dikarya</taxon>
        <taxon>Ascomycota</taxon>
        <taxon>Pezizomycotina</taxon>
        <taxon>Dothideomycetes</taxon>
        <taxon>Pleosporomycetidae</taxon>
        <taxon>Pleosporales</taxon>
        <taxon>Massarineae</taxon>
        <taxon>Didymosphaeriaceae</taxon>
        <taxon>Pseudopithomyces</taxon>
    </lineage>
</organism>
<proteinExistence type="predicted"/>
<dbReference type="Proteomes" id="UP001280581">
    <property type="component" value="Unassembled WGS sequence"/>
</dbReference>
<feature type="region of interest" description="Disordered" evidence="1">
    <location>
        <begin position="1"/>
        <end position="87"/>
    </location>
</feature>
<protein>
    <recommendedName>
        <fullName evidence="2">VPS9 domain-containing protein</fullName>
    </recommendedName>
</protein>
<evidence type="ECO:0000313" key="3">
    <source>
        <dbReference type="EMBL" id="KAK3203209.1"/>
    </source>
</evidence>
<gene>
    <name evidence="3" type="ORF">GRF29_112g579986</name>
</gene>
<dbReference type="InterPro" id="IPR037191">
    <property type="entry name" value="VPS9_dom_sf"/>
</dbReference>
<dbReference type="PANTHER" id="PTHR23101:SF97">
    <property type="entry name" value="DOMAIN PROTEIN, PUTATIVE (AFU_ORTHOLOGUE AFUA_2G10890)-RELATED"/>
    <property type="match status" value="1"/>
</dbReference>
<dbReference type="GO" id="GO:0005085">
    <property type="term" value="F:guanyl-nucleotide exchange factor activity"/>
    <property type="evidence" value="ECO:0007669"/>
    <property type="project" value="InterPro"/>
</dbReference>
<feature type="compositionally biased region" description="Basic and acidic residues" evidence="1">
    <location>
        <begin position="58"/>
        <end position="67"/>
    </location>
</feature>
<accession>A0AAN6RDK1</accession>